<feature type="region of interest" description="Disordered" evidence="1">
    <location>
        <begin position="43"/>
        <end position="78"/>
    </location>
</feature>
<organism evidence="2 3">
    <name type="scientific">Panagrolaimus superbus</name>
    <dbReference type="NCBI Taxonomy" id="310955"/>
    <lineage>
        <taxon>Eukaryota</taxon>
        <taxon>Metazoa</taxon>
        <taxon>Ecdysozoa</taxon>
        <taxon>Nematoda</taxon>
        <taxon>Chromadorea</taxon>
        <taxon>Rhabditida</taxon>
        <taxon>Tylenchina</taxon>
        <taxon>Panagrolaimomorpha</taxon>
        <taxon>Panagrolaimoidea</taxon>
        <taxon>Panagrolaimidae</taxon>
        <taxon>Panagrolaimus</taxon>
    </lineage>
</organism>
<accession>A0A914YQ62</accession>
<dbReference type="Proteomes" id="UP000887577">
    <property type="component" value="Unplaced"/>
</dbReference>
<evidence type="ECO:0000256" key="1">
    <source>
        <dbReference type="SAM" id="MobiDB-lite"/>
    </source>
</evidence>
<evidence type="ECO:0000313" key="2">
    <source>
        <dbReference type="Proteomes" id="UP000887577"/>
    </source>
</evidence>
<protein>
    <submittedName>
        <fullName evidence="3">Transcription initiation factor IIF subunit alpha</fullName>
    </submittedName>
</protein>
<keyword evidence="2" id="KW-1185">Reference proteome</keyword>
<dbReference type="AlphaFoldDB" id="A0A914YQ62"/>
<proteinExistence type="predicted"/>
<dbReference type="WBParaSite" id="PSU_v2.g19501.t1">
    <property type="protein sequence ID" value="PSU_v2.g19501.t1"/>
    <property type="gene ID" value="PSU_v2.g19501"/>
</dbReference>
<reference evidence="3" key="1">
    <citation type="submission" date="2022-11" db="UniProtKB">
        <authorList>
            <consortium name="WormBaseParasite"/>
        </authorList>
    </citation>
    <scope>IDENTIFICATION</scope>
</reference>
<sequence length="78" mass="8877">MQTKIFRKKKDGILIKNFDKIRETKTAEEKVDEALVAVGDEQGLKNMIDGRESDESEEEDEEGITEEGKEIGMHSFCV</sequence>
<feature type="compositionally biased region" description="Acidic residues" evidence="1">
    <location>
        <begin position="54"/>
        <end position="65"/>
    </location>
</feature>
<name>A0A914YQ62_9BILA</name>
<evidence type="ECO:0000313" key="3">
    <source>
        <dbReference type="WBParaSite" id="PSU_v2.g19501.t1"/>
    </source>
</evidence>